<dbReference type="FunFam" id="3.40.50.1100:FF:000118">
    <property type="entry name" value="Related to CYS4-cystathionine beta-synthase"/>
    <property type="match status" value="1"/>
</dbReference>
<evidence type="ECO:0000313" key="16">
    <source>
        <dbReference type="EMBL" id="GFR09776.1"/>
    </source>
</evidence>
<dbReference type="EMBL" id="BMAO01036310">
    <property type="protein sequence ID" value="GFR09776.1"/>
    <property type="molecule type" value="Genomic_DNA"/>
</dbReference>
<dbReference type="GO" id="GO:0005737">
    <property type="term" value="C:cytoplasm"/>
    <property type="evidence" value="ECO:0007669"/>
    <property type="project" value="InterPro"/>
</dbReference>
<dbReference type="GO" id="GO:0019343">
    <property type="term" value="P:cysteine biosynthetic process via cystathionine"/>
    <property type="evidence" value="ECO:0007669"/>
    <property type="project" value="UniProtKB-UniRule"/>
</dbReference>
<feature type="compositionally biased region" description="Basic and acidic residues" evidence="14">
    <location>
        <begin position="146"/>
        <end position="156"/>
    </location>
</feature>
<keyword evidence="8 13" id="KW-0456">Lyase</keyword>
<dbReference type="InterPro" id="IPR000644">
    <property type="entry name" value="CBS_dom"/>
</dbReference>
<dbReference type="Gene3D" id="3.10.580.10">
    <property type="entry name" value="CBS-domain"/>
    <property type="match status" value="1"/>
</dbReference>
<evidence type="ECO:0000259" key="15">
    <source>
        <dbReference type="PROSITE" id="PS51371"/>
    </source>
</evidence>
<sequence>MHPDATDPYAQIKNELINRAGESSQQEIRKLLSGEELGSRKPSELLRNMKLRAESLNVDDKLMTELFLQRLPSSVQTISAVASDLTLDNAADIADRIFKVSPSTIETFSVSNKKEQSLESKLFREIEKLNKRIDRLSISRGRSRYRRNENSRERSISNKQSISEMPPSPSKGSSNIDLLRPDLPSRCTWHLGAPRESSVHHHVERPKRPKIMSNVLEAIGNTPLVRLNQIPKEFGIKCEMLVKCEYFNAGGSVKDRIALRMIEEAERTGKIKPGYTIIEPTSGNTGIGLALAAAVKGYKCIIVMPEKMSNEKVNTLKALGAEIIRTPTSARFDAPESHISVAQKVNAQIPNSIILDQYTNPGNPLAHYDTTAEELLEECDNKIDMVVAGGGTGGTLTGIARKLKEKIPNIKVVGVDPHGSILAQPEVLNDAYQGPYDVEGIGYDFIPTVLDRSTVDEWVKENDKDSFHISRLLIKKEGILCGGSSGSALNAALKVAKNLKEGQRCVVILPDGVRNYMTKFLTDSWMTEKNYMDIDSEMVKKHWWWNTEVRNLKLAAPITVLPHVSCQDAIDIMRTEGFDQLPVVDDAGFVKGVITLGNLMSKIMAGKVVSTALVSDVLYTTFHQIELNTTLGRLSSILDTGHFALIVHSQKQCDAILDDVAAKLPRTESGNLKILASLPHDMSISSKENMDLKQIVIGVVTRIDLLNFIANEPAKCSSLADSSKSESA</sequence>
<evidence type="ECO:0000256" key="14">
    <source>
        <dbReference type="SAM" id="MobiDB-lite"/>
    </source>
</evidence>
<evidence type="ECO:0000256" key="10">
    <source>
        <dbReference type="ARBA" id="ARBA00045425"/>
    </source>
</evidence>
<dbReference type="InterPro" id="IPR005857">
    <property type="entry name" value="Cysta_beta_synth"/>
</dbReference>
<dbReference type="NCBIfam" id="TIGR01137">
    <property type="entry name" value="cysta_beta"/>
    <property type="match status" value="1"/>
</dbReference>
<evidence type="ECO:0000256" key="13">
    <source>
        <dbReference type="RuleBase" id="RU361204"/>
    </source>
</evidence>
<evidence type="ECO:0000256" key="6">
    <source>
        <dbReference type="ARBA" id="ARBA00023122"/>
    </source>
</evidence>
<dbReference type="InterPro" id="IPR001926">
    <property type="entry name" value="TrpB-like_PALP"/>
</dbReference>
<keyword evidence="17" id="KW-1185">Reference proteome</keyword>
<accession>A0A8X6LGB9</accession>
<dbReference type="Pfam" id="PF00291">
    <property type="entry name" value="PALP"/>
    <property type="match status" value="1"/>
</dbReference>
<dbReference type="AlphaFoldDB" id="A0A8X6LGB9"/>
<dbReference type="FunFam" id="3.40.50.1100:FF:000003">
    <property type="entry name" value="Cystathionine beta-synthase"/>
    <property type="match status" value="1"/>
</dbReference>
<dbReference type="EC" id="4.2.1.22" evidence="4 13"/>
<evidence type="ECO:0000256" key="12">
    <source>
        <dbReference type="PROSITE-ProRule" id="PRU00703"/>
    </source>
</evidence>
<evidence type="ECO:0000313" key="17">
    <source>
        <dbReference type="Proteomes" id="UP000887116"/>
    </source>
</evidence>
<evidence type="ECO:0000256" key="4">
    <source>
        <dbReference type="ARBA" id="ARBA00012041"/>
    </source>
</evidence>
<comment type="catalytic activity">
    <reaction evidence="11 13">
        <text>L-homocysteine + L-serine = L,L-cystathionine + H2O</text>
        <dbReference type="Rhea" id="RHEA:10112"/>
        <dbReference type="ChEBI" id="CHEBI:15377"/>
        <dbReference type="ChEBI" id="CHEBI:33384"/>
        <dbReference type="ChEBI" id="CHEBI:58161"/>
        <dbReference type="ChEBI" id="CHEBI:58199"/>
        <dbReference type="EC" id="4.2.1.22"/>
    </reaction>
</comment>
<dbReference type="PROSITE" id="PS00901">
    <property type="entry name" value="CYS_SYNTHASE"/>
    <property type="match status" value="1"/>
</dbReference>
<dbReference type="GO" id="GO:0030170">
    <property type="term" value="F:pyridoxal phosphate binding"/>
    <property type="evidence" value="ECO:0007669"/>
    <property type="project" value="UniProtKB-ARBA"/>
</dbReference>
<dbReference type="SMART" id="SM00116">
    <property type="entry name" value="CBS"/>
    <property type="match status" value="1"/>
</dbReference>
<dbReference type="SUPFAM" id="SSF53686">
    <property type="entry name" value="Tryptophan synthase beta subunit-like PLP-dependent enzymes"/>
    <property type="match status" value="1"/>
</dbReference>
<dbReference type="InterPro" id="IPR050214">
    <property type="entry name" value="Cys_Synth/Cystath_Beta-Synth"/>
</dbReference>
<keyword evidence="6 12" id="KW-0129">CBS domain</keyword>
<comment type="cofactor">
    <cofactor evidence="1 13">
        <name>pyridoxal 5'-phosphate</name>
        <dbReference type="ChEBI" id="CHEBI:597326"/>
    </cofactor>
</comment>
<comment type="caution">
    <text evidence="16">The sequence shown here is derived from an EMBL/GenBank/DDBJ whole genome shotgun (WGS) entry which is preliminary data.</text>
</comment>
<dbReference type="GO" id="GO:0006535">
    <property type="term" value="P:cysteine biosynthetic process from serine"/>
    <property type="evidence" value="ECO:0007669"/>
    <property type="project" value="UniProtKB-UniRule"/>
</dbReference>
<feature type="domain" description="CBS" evidence="15">
    <location>
        <begin position="551"/>
        <end position="609"/>
    </location>
</feature>
<evidence type="ECO:0000256" key="8">
    <source>
        <dbReference type="ARBA" id="ARBA00023239"/>
    </source>
</evidence>
<evidence type="ECO:0000256" key="5">
    <source>
        <dbReference type="ARBA" id="ARBA00022898"/>
    </source>
</evidence>
<protein>
    <recommendedName>
        <fullName evidence="9 13">Cystathionine beta-synthase</fullName>
        <ecNumber evidence="4 13">4.2.1.22</ecNumber>
    </recommendedName>
</protein>
<gene>
    <name evidence="16" type="primary">CBS</name>
    <name evidence="16" type="ORF">TNCT_277611</name>
</gene>
<comment type="function">
    <text evidence="10">Hydro-lyase catalyzing the first step of the transsulfuration pathway, where the hydroxyl group of L-serine is displaced by L-homocysteine in a beta-replacement reaction to form L-cystathionine, the precursor of L-cysteine. This catabolic route allows the elimination of L-methionine and the toxic metabolite L-homocysteine. Also involved in the production of hydrogen sulfide, a gasotransmitter with signaling and cytoprotective effects on neurons.</text>
</comment>
<evidence type="ECO:0000256" key="3">
    <source>
        <dbReference type="ARBA" id="ARBA00007103"/>
    </source>
</evidence>
<keyword evidence="5 13" id="KW-0663">Pyridoxal phosphate</keyword>
<dbReference type="CDD" id="cd01561">
    <property type="entry name" value="CBS_like"/>
    <property type="match status" value="1"/>
</dbReference>
<evidence type="ECO:0000256" key="9">
    <source>
        <dbReference type="ARBA" id="ARBA00026192"/>
    </source>
</evidence>
<organism evidence="16 17">
    <name type="scientific">Trichonephila clavata</name>
    <name type="common">Joro spider</name>
    <name type="synonym">Nephila clavata</name>
    <dbReference type="NCBI Taxonomy" id="2740835"/>
    <lineage>
        <taxon>Eukaryota</taxon>
        <taxon>Metazoa</taxon>
        <taxon>Ecdysozoa</taxon>
        <taxon>Arthropoda</taxon>
        <taxon>Chelicerata</taxon>
        <taxon>Arachnida</taxon>
        <taxon>Araneae</taxon>
        <taxon>Araneomorphae</taxon>
        <taxon>Entelegynae</taxon>
        <taxon>Araneoidea</taxon>
        <taxon>Nephilidae</taxon>
        <taxon>Trichonephila</taxon>
    </lineage>
</organism>
<keyword evidence="13" id="KW-0028">Amino-acid biosynthesis</keyword>
<dbReference type="GO" id="GO:0004122">
    <property type="term" value="F:cystathionine beta-synthase activity"/>
    <property type="evidence" value="ECO:0007669"/>
    <property type="project" value="UniProtKB-UniRule"/>
</dbReference>
<dbReference type="InterPro" id="IPR001216">
    <property type="entry name" value="P-phosphate_BS"/>
</dbReference>
<keyword evidence="7 13" id="KW-0198">Cysteine biosynthesis</keyword>
<evidence type="ECO:0000256" key="2">
    <source>
        <dbReference type="ARBA" id="ARBA00005003"/>
    </source>
</evidence>
<dbReference type="Proteomes" id="UP000887116">
    <property type="component" value="Unassembled WGS sequence"/>
</dbReference>
<name>A0A8X6LGB9_TRICU</name>
<evidence type="ECO:0000256" key="11">
    <source>
        <dbReference type="ARBA" id="ARBA00047490"/>
    </source>
</evidence>
<feature type="region of interest" description="Disordered" evidence="14">
    <location>
        <begin position="143"/>
        <end position="177"/>
    </location>
</feature>
<dbReference type="InterPro" id="IPR036052">
    <property type="entry name" value="TrpB-like_PALP_sf"/>
</dbReference>
<dbReference type="OrthoDB" id="728at2759"/>
<proteinExistence type="inferred from homology"/>
<dbReference type="PROSITE" id="PS51371">
    <property type="entry name" value="CBS"/>
    <property type="match status" value="1"/>
</dbReference>
<evidence type="ECO:0000256" key="1">
    <source>
        <dbReference type="ARBA" id="ARBA00001933"/>
    </source>
</evidence>
<dbReference type="PANTHER" id="PTHR10314">
    <property type="entry name" value="CYSTATHIONINE BETA-SYNTHASE"/>
    <property type="match status" value="1"/>
</dbReference>
<dbReference type="InterPro" id="IPR046342">
    <property type="entry name" value="CBS_dom_sf"/>
</dbReference>
<evidence type="ECO:0000256" key="7">
    <source>
        <dbReference type="ARBA" id="ARBA00023192"/>
    </source>
</evidence>
<dbReference type="SUPFAM" id="SSF54631">
    <property type="entry name" value="CBS-domain pair"/>
    <property type="match status" value="1"/>
</dbReference>
<dbReference type="Pfam" id="PF00571">
    <property type="entry name" value="CBS"/>
    <property type="match status" value="1"/>
</dbReference>
<dbReference type="Gene3D" id="3.40.50.1100">
    <property type="match status" value="2"/>
</dbReference>
<dbReference type="CDD" id="cd04608">
    <property type="entry name" value="CBS_pair_CBS"/>
    <property type="match status" value="1"/>
</dbReference>
<dbReference type="InterPro" id="IPR046353">
    <property type="entry name" value="CBS_C"/>
</dbReference>
<comment type="similarity">
    <text evidence="3 13">Belongs to the cysteine synthase/cystathionine beta-synthase family.</text>
</comment>
<reference evidence="16" key="1">
    <citation type="submission" date="2020-07" db="EMBL/GenBank/DDBJ databases">
        <title>Multicomponent nature underlies the extraordinary mechanical properties of spider dragline silk.</title>
        <authorList>
            <person name="Kono N."/>
            <person name="Nakamura H."/>
            <person name="Mori M."/>
            <person name="Yoshida Y."/>
            <person name="Ohtoshi R."/>
            <person name="Malay A.D."/>
            <person name="Moran D.A.P."/>
            <person name="Tomita M."/>
            <person name="Numata K."/>
            <person name="Arakawa K."/>
        </authorList>
    </citation>
    <scope>NUCLEOTIDE SEQUENCE</scope>
</reference>
<comment type="pathway">
    <text evidence="2">Amino-acid biosynthesis; L-cysteine biosynthesis; L-cysteine from L-homocysteine and L-serine: step 1/2.</text>
</comment>